<feature type="non-terminal residue" evidence="1">
    <location>
        <position position="83"/>
    </location>
</feature>
<evidence type="ECO:0000313" key="1">
    <source>
        <dbReference type="EMBL" id="MCH4554397.1"/>
    </source>
</evidence>
<dbReference type="RefSeq" id="WP_407932713.1">
    <property type="nucleotide sequence ID" value="NZ_JAKVQD010000311.1"/>
</dbReference>
<gene>
    <name evidence="1" type="ORF">MKW35_17385</name>
</gene>
<protein>
    <submittedName>
        <fullName evidence="1">Uncharacterized protein</fullName>
    </submittedName>
</protein>
<accession>A0ABS9RPQ5</accession>
<feature type="non-terminal residue" evidence="1">
    <location>
        <position position="1"/>
    </location>
</feature>
<reference evidence="1" key="1">
    <citation type="submission" date="2022-02" db="EMBL/GenBank/DDBJ databases">
        <title>Aestuariibaculum sp., a marine bacterium isolated from sediment in Guangxi.</title>
        <authorList>
            <person name="Ying J."/>
        </authorList>
    </citation>
    <scope>NUCLEOTIDE SEQUENCE</scope>
    <source>
        <strain evidence="1">L182</strain>
    </source>
</reference>
<dbReference type="Proteomes" id="UP001156141">
    <property type="component" value="Unassembled WGS sequence"/>
</dbReference>
<dbReference type="EMBL" id="JAKVQD010000311">
    <property type="protein sequence ID" value="MCH4554397.1"/>
    <property type="molecule type" value="Genomic_DNA"/>
</dbReference>
<sequence>VRSEWERSVKSDVPVIGDDTPLLGVLGDEVNAIDRAFEVRVERKRWNVDVDNVRIEMVLDRGVVAIEERNSPISEIELELLSG</sequence>
<evidence type="ECO:0000313" key="2">
    <source>
        <dbReference type="Proteomes" id="UP001156141"/>
    </source>
</evidence>
<keyword evidence="2" id="KW-1185">Reference proteome</keyword>
<name>A0ABS9RPQ5_9FLAO</name>
<proteinExistence type="predicted"/>
<organism evidence="1 2">
    <name type="scientific">Aestuariibaculum lutulentum</name>
    <dbReference type="NCBI Taxonomy" id="2920935"/>
    <lineage>
        <taxon>Bacteria</taxon>
        <taxon>Pseudomonadati</taxon>
        <taxon>Bacteroidota</taxon>
        <taxon>Flavobacteriia</taxon>
        <taxon>Flavobacteriales</taxon>
        <taxon>Flavobacteriaceae</taxon>
    </lineage>
</organism>
<comment type="caution">
    <text evidence="1">The sequence shown here is derived from an EMBL/GenBank/DDBJ whole genome shotgun (WGS) entry which is preliminary data.</text>
</comment>